<organism evidence="2 3">
    <name type="scientific">Chiloscyllium punctatum</name>
    <name type="common">Brownbanded bambooshark</name>
    <name type="synonym">Hemiscyllium punctatum</name>
    <dbReference type="NCBI Taxonomy" id="137246"/>
    <lineage>
        <taxon>Eukaryota</taxon>
        <taxon>Metazoa</taxon>
        <taxon>Chordata</taxon>
        <taxon>Craniata</taxon>
        <taxon>Vertebrata</taxon>
        <taxon>Chondrichthyes</taxon>
        <taxon>Elasmobranchii</taxon>
        <taxon>Galeomorphii</taxon>
        <taxon>Galeoidea</taxon>
        <taxon>Orectolobiformes</taxon>
        <taxon>Hemiscylliidae</taxon>
        <taxon>Chiloscyllium</taxon>
    </lineage>
</organism>
<feature type="non-terminal residue" evidence="2">
    <location>
        <position position="36"/>
    </location>
</feature>
<evidence type="ECO:0000313" key="3">
    <source>
        <dbReference type="Proteomes" id="UP000287033"/>
    </source>
</evidence>
<accession>A0A401TVP6</accession>
<sequence length="36" mass="4070">MQRGERSQCRGESAIPVQRGERDPSAERRERPQCGG</sequence>
<evidence type="ECO:0000313" key="2">
    <source>
        <dbReference type="EMBL" id="GCC46721.1"/>
    </source>
</evidence>
<name>A0A401TVP6_CHIPU</name>
<feature type="compositionally biased region" description="Basic and acidic residues" evidence="1">
    <location>
        <begin position="19"/>
        <end position="36"/>
    </location>
</feature>
<dbReference type="Proteomes" id="UP000287033">
    <property type="component" value="Unassembled WGS sequence"/>
</dbReference>
<keyword evidence="3" id="KW-1185">Reference proteome</keyword>
<feature type="region of interest" description="Disordered" evidence="1">
    <location>
        <begin position="1"/>
        <end position="36"/>
    </location>
</feature>
<dbReference type="AlphaFoldDB" id="A0A401TVP6"/>
<dbReference type="EMBL" id="BEZZ01190291">
    <property type="protein sequence ID" value="GCC46721.1"/>
    <property type="molecule type" value="Genomic_DNA"/>
</dbReference>
<comment type="caution">
    <text evidence="2">The sequence shown here is derived from an EMBL/GenBank/DDBJ whole genome shotgun (WGS) entry which is preliminary data.</text>
</comment>
<proteinExistence type="predicted"/>
<reference evidence="2 3" key="1">
    <citation type="journal article" date="2018" name="Nat. Ecol. Evol.">
        <title>Shark genomes provide insights into elasmobranch evolution and the origin of vertebrates.</title>
        <authorList>
            <person name="Hara Y"/>
            <person name="Yamaguchi K"/>
            <person name="Onimaru K"/>
            <person name="Kadota M"/>
            <person name="Koyanagi M"/>
            <person name="Keeley SD"/>
            <person name="Tatsumi K"/>
            <person name="Tanaka K"/>
            <person name="Motone F"/>
            <person name="Kageyama Y"/>
            <person name="Nozu R"/>
            <person name="Adachi N"/>
            <person name="Nishimura O"/>
            <person name="Nakagawa R"/>
            <person name="Tanegashima C"/>
            <person name="Kiyatake I"/>
            <person name="Matsumoto R"/>
            <person name="Murakumo K"/>
            <person name="Nishida K"/>
            <person name="Terakita A"/>
            <person name="Kuratani S"/>
            <person name="Sato K"/>
            <person name="Hyodo S Kuraku.S."/>
        </authorList>
    </citation>
    <scope>NUCLEOTIDE SEQUENCE [LARGE SCALE GENOMIC DNA]</scope>
</reference>
<gene>
    <name evidence="2" type="ORF">chiPu_0030686</name>
</gene>
<evidence type="ECO:0000256" key="1">
    <source>
        <dbReference type="SAM" id="MobiDB-lite"/>
    </source>
</evidence>
<protein>
    <submittedName>
        <fullName evidence="2">Uncharacterized protein</fullName>
    </submittedName>
</protein>